<keyword evidence="2" id="KW-0238">DNA-binding</keyword>
<dbReference type="InterPro" id="IPR036388">
    <property type="entry name" value="WH-like_DNA-bd_sf"/>
</dbReference>
<dbReference type="Proteomes" id="UP000595636">
    <property type="component" value="Chromosome"/>
</dbReference>
<evidence type="ECO:0000313" key="6">
    <source>
        <dbReference type="EMBL" id="QQM38246.1"/>
    </source>
</evidence>
<dbReference type="EMBL" id="CP066831">
    <property type="protein sequence ID" value="QQM38246.1"/>
    <property type="molecule type" value="Genomic_DNA"/>
</dbReference>
<dbReference type="RefSeq" id="WP_200393415.1">
    <property type="nucleotide sequence ID" value="NZ_CP066831.1"/>
</dbReference>
<feature type="compositionally biased region" description="Polar residues" evidence="4">
    <location>
        <begin position="133"/>
        <end position="147"/>
    </location>
</feature>
<keyword evidence="3" id="KW-0804">Transcription</keyword>
<dbReference type="Gene3D" id="1.10.10.10">
    <property type="entry name" value="Winged helix-like DNA-binding domain superfamily/Winged helix DNA-binding domain"/>
    <property type="match status" value="1"/>
</dbReference>
<accession>A0A7T7HZH3</accession>
<dbReference type="InterPro" id="IPR036390">
    <property type="entry name" value="WH_DNA-bd_sf"/>
</dbReference>
<evidence type="ECO:0000313" key="7">
    <source>
        <dbReference type="Proteomes" id="UP000595636"/>
    </source>
</evidence>
<evidence type="ECO:0000256" key="2">
    <source>
        <dbReference type="ARBA" id="ARBA00023125"/>
    </source>
</evidence>
<feature type="domain" description="HTH hxlR-type" evidence="5">
    <location>
        <begin position="16"/>
        <end position="123"/>
    </location>
</feature>
<dbReference type="Pfam" id="PF01638">
    <property type="entry name" value="HxlR"/>
    <property type="match status" value="1"/>
</dbReference>
<proteinExistence type="predicted"/>
<organism evidence="6 7">
    <name type="scientific">Streptomyces liliifuscus</name>
    <dbReference type="NCBI Taxonomy" id="2797636"/>
    <lineage>
        <taxon>Bacteria</taxon>
        <taxon>Bacillati</taxon>
        <taxon>Actinomycetota</taxon>
        <taxon>Actinomycetes</taxon>
        <taxon>Kitasatosporales</taxon>
        <taxon>Streptomycetaceae</taxon>
        <taxon>Streptomyces</taxon>
    </lineage>
</organism>
<evidence type="ECO:0000259" key="5">
    <source>
        <dbReference type="PROSITE" id="PS51118"/>
    </source>
</evidence>
<sequence>MDTAGVAADTMPTGPCARIPEGQSAFVREILERVGDKWTLLVIATLQQGVRRYSDLHHTVPGISQRMLTLTLRQLVQDGLVTRTAYAEVPPRVEYALTPLGISLLDIVGALIDWVSTHHDEIREHRTHAGQATRKSTTKPTPMNAKS</sequence>
<dbReference type="AlphaFoldDB" id="A0A7T7HZH3"/>
<feature type="region of interest" description="Disordered" evidence="4">
    <location>
        <begin position="123"/>
        <end position="147"/>
    </location>
</feature>
<evidence type="ECO:0000256" key="1">
    <source>
        <dbReference type="ARBA" id="ARBA00023015"/>
    </source>
</evidence>
<dbReference type="KEGG" id="slf:JEQ17_01270"/>
<dbReference type="InterPro" id="IPR002577">
    <property type="entry name" value="HTH_HxlR"/>
</dbReference>
<evidence type="ECO:0000256" key="3">
    <source>
        <dbReference type="ARBA" id="ARBA00023163"/>
    </source>
</evidence>
<dbReference type="SUPFAM" id="SSF46785">
    <property type="entry name" value="Winged helix' DNA-binding domain"/>
    <property type="match status" value="1"/>
</dbReference>
<protein>
    <submittedName>
        <fullName evidence="6">Helix-turn-helix transcriptional regulator</fullName>
    </submittedName>
</protein>
<gene>
    <name evidence="6" type="ORF">JEQ17_01270</name>
</gene>
<reference evidence="6 7" key="1">
    <citation type="submission" date="2020-12" db="EMBL/GenBank/DDBJ databases">
        <title>A novel species.</title>
        <authorList>
            <person name="Li K."/>
        </authorList>
    </citation>
    <scope>NUCLEOTIDE SEQUENCE [LARGE SCALE GENOMIC DNA]</scope>
    <source>
        <strain evidence="6 7">ZYC-3</strain>
    </source>
</reference>
<keyword evidence="7" id="KW-1185">Reference proteome</keyword>
<dbReference type="PROSITE" id="PS51118">
    <property type="entry name" value="HTH_HXLR"/>
    <property type="match status" value="1"/>
</dbReference>
<keyword evidence="1" id="KW-0805">Transcription regulation</keyword>
<evidence type="ECO:0000256" key="4">
    <source>
        <dbReference type="SAM" id="MobiDB-lite"/>
    </source>
</evidence>
<dbReference type="PANTHER" id="PTHR33204:SF39">
    <property type="entry name" value="TRANSCRIPTIONAL REGULATORY PROTEIN"/>
    <property type="match status" value="1"/>
</dbReference>
<name>A0A7T7HZH3_9ACTN</name>
<dbReference type="GO" id="GO:0003677">
    <property type="term" value="F:DNA binding"/>
    <property type="evidence" value="ECO:0007669"/>
    <property type="project" value="UniProtKB-KW"/>
</dbReference>
<dbReference type="PANTHER" id="PTHR33204">
    <property type="entry name" value="TRANSCRIPTIONAL REGULATOR, MARR FAMILY"/>
    <property type="match status" value="1"/>
</dbReference>